<dbReference type="Pfam" id="PF05619">
    <property type="entry name" value="DUF787"/>
    <property type="match status" value="1"/>
</dbReference>
<gene>
    <name evidence="1" type="ORF">CR532_04625</name>
</gene>
<sequence length="360" mass="40336">MPQDTINVNLIDSAVKPNSISYCSPLLIYKSDVLSEGHLVLNTSSFKASIEELPKAKDLVSEDHQKAKIILEQKTFLATSCSDFFGEAGLGSLSLYIYKDIKNLVAYLEKHAHTFVVFVDKVEETLKSDYEAIKALVQFSVFASKTKELPDFLKKKVASQRDGIIVVYVNDDNLHLKFISKYLHQASIFQSVNPYGITLKGNPIYDANLISALRKDNINFYSLLNETGRDGVLALKEGVDFAGNPIDEVFTYYVLKTEATRELIRIWNRNNRQNSKLSALNIEDGKPNAYTAGLECLFKEFKERGLIVSYGDIKLKIVTTNGLGLNLSIRVKYNDSFKSVVLNISSDDINDYLRGEAAAQ</sequence>
<reference evidence="1 2" key="1">
    <citation type="submission" date="2018-01" db="EMBL/GenBank/DDBJ databases">
        <title>Genome sequence of Borrelia tachyglossi.</title>
        <authorList>
            <person name="Gofton A.W."/>
        </authorList>
    </citation>
    <scope>NUCLEOTIDE SEQUENCE [LARGE SCALE GENOMIC DNA]</scope>
    <source>
        <strain evidence="1 2">Bc-F10-1268</strain>
        <plasmid evidence="1 2">pl78</plasmid>
    </source>
</reference>
<keyword evidence="2" id="KW-1185">Reference proteome</keyword>
<dbReference type="Proteomes" id="UP000244655">
    <property type="component" value="Plasmid pl78"/>
</dbReference>
<evidence type="ECO:0000313" key="2">
    <source>
        <dbReference type="Proteomes" id="UP000244655"/>
    </source>
</evidence>
<keyword evidence="1" id="KW-0614">Plasmid</keyword>
<evidence type="ECO:0000313" key="1">
    <source>
        <dbReference type="EMBL" id="AWG43285.1"/>
    </source>
</evidence>
<geneLocation type="plasmid" evidence="1 2">
    <name>pl78</name>
</geneLocation>
<dbReference type="OrthoDB" id="350273at2"/>
<proteinExistence type="predicted"/>
<dbReference type="InterPro" id="IPR008505">
    <property type="entry name" value="DUF787"/>
</dbReference>
<accession>A0A2S1LYF9</accession>
<dbReference type="RefSeq" id="WP_108729680.1">
    <property type="nucleotide sequence ID" value="NZ_CP025786.1"/>
</dbReference>
<dbReference type="EMBL" id="CP025786">
    <property type="protein sequence ID" value="AWG43285.1"/>
    <property type="molecule type" value="Genomic_DNA"/>
</dbReference>
<dbReference type="AlphaFoldDB" id="A0A2S1LYF9"/>
<name>A0A2S1LYF9_9SPIR</name>
<organism evidence="1 2">
    <name type="scientific">Candidatus Borreliella tachyglossi</name>
    <dbReference type="NCBI Taxonomy" id="1964448"/>
    <lineage>
        <taxon>Bacteria</taxon>
        <taxon>Pseudomonadati</taxon>
        <taxon>Spirochaetota</taxon>
        <taxon>Spirochaetia</taxon>
        <taxon>Spirochaetales</taxon>
        <taxon>Borreliaceae</taxon>
        <taxon>Borreliella</taxon>
    </lineage>
</organism>
<protein>
    <submittedName>
        <fullName evidence="1">Uncharacterized protein</fullName>
    </submittedName>
</protein>